<protein>
    <submittedName>
        <fullName evidence="1">CRISPR-associated protein, Cmr3</fullName>
    </submittedName>
</protein>
<accession>F4L835</accession>
<sequence length="368" mass="41320">MNPSIPKTQYFLVRLTPCDAFFFGTNTYAELANPATYYTHSARFPQQTSLLGLVRYQLLLQAGLISRGDATLSQAHAAEALIGPGSFPAEGQNYGAIESISPAFLLQGERNIPYLLRSHEFTQMLHSDEDGPSRKEVFRRMANVNDKAYSLLDEAKPGSAYSLSPYSAKNEFVPLLISTGGPAFSLDEVLIPQHRDHNNKSLQGTNLDQGRFKSLSFRLKPGFGFGFYLALANGQTLQNDFITLGGRRSRFKMEVFPQDNPPEPFEPLQDLGARKGSRYLLLSDAYMDANYLSLCQTVIGQVVQFRHHQTRTNRTATNYFALPSFSEIKYLLGRGAILYLNKDTEPRALCAQYEDYHKIGYNHFLPID</sequence>
<reference evidence="1 2" key="1">
    <citation type="journal article" date="2011" name="Stand. Genomic Sci.">
        <title>Complete genome sequence of Haliscomenobacter hydrossis type strain (O).</title>
        <authorList>
            <consortium name="US DOE Joint Genome Institute (JGI-PGF)"/>
            <person name="Daligault H."/>
            <person name="Lapidus A."/>
            <person name="Zeytun A."/>
            <person name="Nolan M."/>
            <person name="Lucas S."/>
            <person name="Del Rio T.G."/>
            <person name="Tice H."/>
            <person name="Cheng J.F."/>
            <person name="Tapia R."/>
            <person name="Han C."/>
            <person name="Goodwin L."/>
            <person name="Pitluck S."/>
            <person name="Liolios K."/>
            <person name="Pagani I."/>
            <person name="Ivanova N."/>
            <person name="Huntemann M."/>
            <person name="Mavromatis K."/>
            <person name="Mikhailova N."/>
            <person name="Pati A."/>
            <person name="Chen A."/>
            <person name="Palaniappan K."/>
            <person name="Land M."/>
            <person name="Hauser L."/>
            <person name="Brambilla E.M."/>
            <person name="Rohde M."/>
            <person name="Verbarg S."/>
            <person name="Goker M."/>
            <person name="Bristow J."/>
            <person name="Eisen J.A."/>
            <person name="Markowitz V."/>
            <person name="Hugenholtz P."/>
            <person name="Kyrpides N.C."/>
            <person name="Klenk H.P."/>
            <person name="Woyke T."/>
        </authorList>
    </citation>
    <scope>NUCLEOTIDE SEQUENCE [LARGE SCALE GENOMIC DNA]</scope>
    <source>
        <strain evidence="2">ATCC 27775 / DSM 1100 / LMG 10767 / O</strain>
        <plasmid evidence="2">Plasmid pHALHY02</plasmid>
    </source>
</reference>
<dbReference type="HOGENOM" id="CLU_757921_0_0_10"/>
<keyword evidence="1" id="KW-0614">Plasmid</keyword>
<name>F4L835_HALH1</name>
<organism evidence="1 2">
    <name type="scientific">Haliscomenobacter hydrossis (strain ATCC 27775 / DSM 1100 / LMG 10767 / O)</name>
    <dbReference type="NCBI Taxonomy" id="760192"/>
    <lineage>
        <taxon>Bacteria</taxon>
        <taxon>Pseudomonadati</taxon>
        <taxon>Bacteroidota</taxon>
        <taxon>Saprospiria</taxon>
        <taxon>Saprospirales</taxon>
        <taxon>Haliscomenobacteraceae</taxon>
        <taxon>Haliscomenobacter</taxon>
    </lineage>
</organism>
<dbReference type="InterPro" id="IPR019117">
    <property type="entry name" value="CRISPR-assoc_protein_Cmr3"/>
</dbReference>
<dbReference type="EMBL" id="CP002693">
    <property type="protein sequence ID" value="AEE54543.1"/>
    <property type="molecule type" value="Genomic_DNA"/>
</dbReference>
<dbReference type="Pfam" id="PF09700">
    <property type="entry name" value="Cas_Cmr3"/>
    <property type="match status" value="1"/>
</dbReference>
<gene>
    <name evidence="1" type="ordered locus">Halhy_6728</name>
</gene>
<dbReference type="KEGG" id="hhy:Halhy_6728"/>
<dbReference type="AlphaFoldDB" id="F4L835"/>
<dbReference type="OrthoDB" id="1011615at2"/>
<evidence type="ECO:0000313" key="2">
    <source>
        <dbReference type="Proteomes" id="UP000008461"/>
    </source>
</evidence>
<reference key="2">
    <citation type="submission" date="2011-04" db="EMBL/GenBank/DDBJ databases">
        <title>Complete sequence of plasmid 2 of Haliscomenobacter hydrossis DSM 1100.</title>
        <authorList>
            <consortium name="US DOE Joint Genome Institute (JGI-PGF)"/>
            <person name="Lucas S."/>
            <person name="Han J."/>
            <person name="Lapidus A."/>
            <person name="Bruce D."/>
            <person name="Goodwin L."/>
            <person name="Pitluck S."/>
            <person name="Peters L."/>
            <person name="Kyrpides N."/>
            <person name="Mavromatis K."/>
            <person name="Ivanova N."/>
            <person name="Ovchinnikova G."/>
            <person name="Pagani I."/>
            <person name="Daligault H."/>
            <person name="Detter J.C."/>
            <person name="Han C."/>
            <person name="Land M."/>
            <person name="Hauser L."/>
            <person name="Markowitz V."/>
            <person name="Cheng J.-F."/>
            <person name="Hugenholtz P."/>
            <person name="Woyke T."/>
            <person name="Wu D."/>
            <person name="Verbarg S."/>
            <person name="Frueling A."/>
            <person name="Brambilla E."/>
            <person name="Klenk H.-P."/>
            <person name="Eisen J.A."/>
        </authorList>
    </citation>
    <scope>NUCLEOTIDE SEQUENCE</scope>
    <source>
        <strain>DSM 1100</strain>
    </source>
</reference>
<dbReference type="RefSeq" id="WP_013769059.1">
    <property type="nucleotide sequence ID" value="NC_015512.1"/>
</dbReference>
<geneLocation type="plasmid" evidence="1 2">
    <name>pHALHY02</name>
</geneLocation>
<keyword evidence="2" id="KW-1185">Reference proteome</keyword>
<dbReference type="Proteomes" id="UP000008461">
    <property type="component" value="Plasmid pHALHY02"/>
</dbReference>
<evidence type="ECO:0000313" key="1">
    <source>
        <dbReference type="EMBL" id="AEE54543.1"/>
    </source>
</evidence>
<proteinExistence type="predicted"/>